<organism evidence="2">
    <name type="scientific">marine sediment metagenome</name>
    <dbReference type="NCBI Taxonomy" id="412755"/>
    <lineage>
        <taxon>unclassified sequences</taxon>
        <taxon>metagenomes</taxon>
        <taxon>ecological metagenomes</taxon>
    </lineage>
</organism>
<protein>
    <submittedName>
        <fullName evidence="2">Uncharacterized protein</fullName>
    </submittedName>
</protein>
<evidence type="ECO:0000313" key="2">
    <source>
        <dbReference type="EMBL" id="GAG62873.1"/>
    </source>
</evidence>
<keyword evidence="1" id="KW-0472">Membrane</keyword>
<dbReference type="EMBL" id="BART01006400">
    <property type="protein sequence ID" value="GAG62873.1"/>
    <property type="molecule type" value="Genomic_DNA"/>
</dbReference>
<reference evidence="2" key="1">
    <citation type="journal article" date="2014" name="Front. Microbiol.">
        <title>High frequency of phylogenetically diverse reductive dehalogenase-homologous genes in deep subseafloor sedimentary metagenomes.</title>
        <authorList>
            <person name="Kawai M."/>
            <person name="Futagami T."/>
            <person name="Toyoda A."/>
            <person name="Takaki Y."/>
            <person name="Nishi S."/>
            <person name="Hori S."/>
            <person name="Arai W."/>
            <person name="Tsubouchi T."/>
            <person name="Morono Y."/>
            <person name="Uchiyama I."/>
            <person name="Ito T."/>
            <person name="Fujiyama A."/>
            <person name="Inagaki F."/>
            <person name="Takami H."/>
        </authorList>
    </citation>
    <scope>NUCLEOTIDE SEQUENCE</scope>
    <source>
        <strain evidence="2">Expedition CK06-06</strain>
    </source>
</reference>
<keyword evidence="1" id="KW-1133">Transmembrane helix</keyword>
<sequence length="55" mass="5836">MKVKEWGIFVLGLISLGCINGIAFVFDGGWIDTAIALDSAFMGALIAKYLGDKKG</sequence>
<comment type="caution">
    <text evidence="2">The sequence shown here is derived from an EMBL/GenBank/DDBJ whole genome shotgun (WGS) entry which is preliminary data.</text>
</comment>
<proteinExistence type="predicted"/>
<dbReference type="PROSITE" id="PS51257">
    <property type="entry name" value="PROKAR_LIPOPROTEIN"/>
    <property type="match status" value="1"/>
</dbReference>
<name>X0ZR03_9ZZZZ</name>
<keyword evidence="1" id="KW-0812">Transmembrane</keyword>
<accession>X0ZR03</accession>
<gene>
    <name evidence="2" type="ORF">S01H4_14599</name>
</gene>
<dbReference type="AlphaFoldDB" id="X0ZR03"/>
<feature type="transmembrane region" description="Helical" evidence="1">
    <location>
        <begin position="6"/>
        <end position="26"/>
    </location>
</feature>
<evidence type="ECO:0000256" key="1">
    <source>
        <dbReference type="SAM" id="Phobius"/>
    </source>
</evidence>